<name>A0A2I1HR03_9GLOM</name>
<sequence length="294" mass="34230">MEDKQRNNTFTRSVANYFHKQNVEININYGKDDRTTNKEDYQIKLCLDGRFAATFDTENGLEIASKKFEELEKIYLLEFIDSDKKLFIIGEGLKVVGLKEGKDQENNKDKEDKKVLKFIIWDLYNTGEHELVEELYDFPITKNNMDDIYTRLAITSGNILQINDHGIVSSVLKKVEEINKKKLDKAPGPNIILNDICGKLNGKEDKNHKLYYDKNINFKQIVNDREPWLPGGSTRTSYCLYYNEKETKTETLQLIVGRSTVQIWHQVNDDSKSKDEPPNKGEAFLEYIWSNRIP</sequence>
<gene>
    <name evidence="1" type="ORF">RhiirA4_431726</name>
</gene>
<protein>
    <submittedName>
        <fullName evidence="1">Uncharacterized protein</fullName>
    </submittedName>
</protein>
<comment type="caution">
    <text evidence="1">The sequence shown here is derived from an EMBL/GenBank/DDBJ whole genome shotgun (WGS) entry which is preliminary data.</text>
</comment>
<dbReference type="Proteomes" id="UP000234323">
    <property type="component" value="Unassembled WGS sequence"/>
</dbReference>
<accession>A0A2I1HR03</accession>
<dbReference type="EMBL" id="LLXI01005173">
    <property type="protein sequence ID" value="PKY61300.1"/>
    <property type="molecule type" value="Genomic_DNA"/>
</dbReference>
<dbReference type="VEuPathDB" id="FungiDB:FUN_016337"/>
<dbReference type="VEuPathDB" id="FungiDB:RhiirFUN_013010"/>
<keyword evidence="2" id="KW-1185">Reference proteome</keyword>
<dbReference type="AlphaFoldDB" id="A0A2I1HR03"/>
<proteinExistence type="predicted"/>
<evidence type="ECO:0000313" key="2">
    <source>
        <dbReference type="Proteomes" id="UP000234323"/>
    </source>
</evidence>
<evidence type="ECO:0000313" key="1">
    <source>
        <dbReference type="EMBL" id="PKY61300.1"/>
    </source>
</evidence>
<reference evidence="1 2" key="1">
    <citation type="submission" date="2015-10" db="EMBL/GenBank/DDBJ databases">
        <title>Genome analyses suggest a sexual origin of heterokaryosis in a supposedly ancient asexual fungus.</title>
        <authorList>
            <person name="Ropars J."/>
            <person name="Sedzielewska K."/>
            <person name="Noel J."/>
            <person name="Charron P."/>
            <person name="Farinelli L."/>
            <person name="Marton T."/>
            <person name="Kruger M."/>
            <person name="Pelin A."/>
            <person name="Brachmann A."/>
            <person name="Corradi N."/>
        </authorList>
    </citation>
    <scope>NUCLEOTIDE SEQUENCE [LARGE SCALE GENOMIC DNA]</scope>
    <source>
        <strain evidence="1 2">A4</strain>
    </source>
</reference>
<feature type="non-terminal residue" evidence="1">
    <location>
        <position position="294"/>
    </location>
</feature>
<organism evidence="1 2">
    <name type="scientific">Rhizophagus irregularis</name>
    <dbReference type="NCBI Taxonomy" id="588596"/>
    <lineage>
        <taxon>Eukaryota</taxon>
        <taxon>Fungi</taxon>
        <taxon>Fungi incertae sedis</taxon>
        <taxon>Mucoromycota</taxon>
        <taxon>Glomeromycotina</taxon>
        <taxon>Glomeromycetes</taxon>
        <taxon>Glomerales</taxon>
        <taxon>Glomeraceae</taxon>
        <taxon>Rhizophagus</taxon>
    </lineage>
</organism>